<evidence type="ECO:0000313" key="1">
    <source>
        <dbReference type="EMBL" id="QEM09258.1"/>
    </source>
</evidence>
<keyword evidence="2" id="KW-1185">Reference proteome</keyword>
<sequence length="126" mass="14105">MIKYSFIFVCMSKGLKLFFGILTVFILSGLTVKSYAASAPTTHSFTLKAAALKYAGQSAQELCGEILHTGFNFQQQLNYSPDLHAEAATIQQANVQYPVLASAPQISSIYKILYHRFLLYPFHAFW</sequence>
<dbReference type="EMBL" id="CP043450">
    <property type="protein sequence ID" value="QEM09258.1"/>
    <property type="molecule type" value="Genomic_DNA"/>
</dbReference>
<accession>A0A5C1HWQ1</accession>
<dbReference type="KEGG" id="mrub:DEO27_004250"/>
<evidence type="ECO:0000313" key="2">
    <source>
        <dbReference type="Proteomes" id="UP000251402"/>
    </source>
</evidence>
<dbReference type="Proteomes" id="UP000251402">
    <property type="component" value="Chromosome"/>
</dbReference>
<proteinExistence type="predicted"/>
<reference evidence="1" key="1">
    <citation type="submission" date="2019-08" db="EMBL/GenBank/DDBJ databases">
        <title>Comparative genome analysis confer to the adaptation heavy metal polluted environment.</title>
        <authorList>
            <person name="Li Y."/>
        </authorList>
    </citation>
    <scope>NUCLEOTIDE SEQUENCE [LARGE SCALE GENOMIC DNA]</scope>
    <source>
        <strain evidence="1">P1</strain>
    </source>
</reference>
<name>A0A5C1HWQ1_9SPHI</name>
<dbReference type="AlphaFoldDB" id="A0A5C1HWQ1"/>
<protein>
    <submittedName>
        <fullName evidence="1">Uncharacterized protein</fullName>
    </submittedName>
</protein>
<dbReference type="OrthoDB" id="9897199at2"/>
<gene>
    <name evidence="1" type="ORF">DEO27_004250</name>
</gene>
<organism evidence="1 2">
    <name type="scientific">Mucilaginibacter rubeus</name>
    <dbReference type="NCBI Taxonomy" id="2027860"/>
    <lineage>
        <taxon>Bacteria</taxon>
        <taxon>Pseudomonadati</taxon>
        <taxon>Bacteroidota</taxon>
        <taxon>Sphingobacteriia</taxon>
        <taxon>Sphingobacteriales</taxon>
        <taxon>Sphingobacteriaceae</taxon>
        <taxon>Mucilaginibacter</taxon>
    </lineage>
</organism>